<dbReference type="PANTHER" id="PTHR48451:SF1">
    <property type="entry name" value="DUF4218 DOMAIN-CONTAINING PROTEIN"/>
    <property type="match status" value="1"/>
</dbReference>
<feature type="non-terminal residue" evidence="3">
    <location>
        <position position="512"/>
    </location>
</feature>
<feature type="non-terminal residue" evidence="3">
    <location>
        <position position="1"/>
    </location>
</feature>
<keyword evidence="4" id="KW-1185">Reference proteome</keyword>
<dbReference type="InterPro" id="IPR025312">
    <property type="entry name" value="DUF4216"/>
</dbReference>
<dbReference type="OrthoDB" id="1933679at2759"/>
<dbReference type="Proteomes" id="UP000479710">
    <property type="component" value="Unassembled WGS sequence"/>
</dbReference>
<accession>A0A6G1DHH4</accession>
<protein>
    <recommendedName>
        <fullName evidence="5">DUF4218 domain-containing protein</fullName>
    </recommendedName>
</protein>
<dbReference type="PANTHER" id="PTHR48451">
    <property type="entry name" value="DUF4218 DOMAIN-CONTAINING PROTEIN"/>
    <property type="match status" value="1"/>
</dbReference>
<feature type="domain" description="DUF4216" evidence="1">
    <location>
        <begin position="248"/>
        <end position="287"/>
    </location>
</feature>
<proteinExistence type="predicted"/>
<sequence length="512" mass="58736">YWSKLKSMVQTRSHPEGSIAEGYVLDESLTFCSQYLRGCQTRFSRTTYEDRDDTATHCIEFSHLRRVGRPLLGSSMIELDHVSWMQAHHYVLINCEEVAPYIKKHHQFLSLGKRLRKRDVERIHHETFHIWFTEHVSCGQVYYYQQMYIVFLIWLINIIRFRNCFPIYSIEIHKEIIVLANKPYRVACKYNSYAINGYKFQTESSNKGKSTQNFGVAVVASTSSFSSAQDNNPVIGEVTYYGIIKEIIELNYSNKGSVVFKCDWVDIVQGRGIQKDKYGITLVNFTNFIASLVKGGHITLQEKDWRLVRDKDIIWKTIIQYCDIDPICEEWVLASAGKKWRDFKNTLKKRAESYLATHKKQNGEAVSASCKENIDQIERRLEEDETLRLKLADGGDFPIKNQYGFGKKAGREVMLRNIGGSNIVAHGRLQCTDKTAIGVDGLALGIFYELLIDVVLDKNVAFPRPLHKATKLGSVVGLCIAWPHQNFWDLMAHKITVLGSYGSQLSVIRCAL</sequence>
<dbReference type="EMBL" id="SPHZ02000006">
    <property type="protein sequence ID" value="KAF0912255.1"/>
    <property type="molecule type" value="Genomic_DNA"/>
</dbReference>
<reference evidence="3 4" key="1">
    <citation type="submission" date="2019-11" db="EMBL/GenBank/DDBJ databases">
        <title>Whole genome sequence of Oryza granulata.</title>
        <authorList>
            <person name="Li W."/>
        </authorList>
    </citation>
    <scope>NUCLEOTIDE SEQUENCE [LARGE SCALE GENOMIC DNA]</scope>
    <source>
        <strain evidence="4">cv. Menghai</strain>
        <tissue evidence="3">Leaf</tissue>
    </source>
</reference>
<evidence type="ECO:0000259" key="1">
    <source>
        <dbReference type="Pfam" id="PF13952"/>
    </source>
</evidence>
<evidence type="ECO:0000259" key="2">
    <source>
        <dbReference type="Pfam" id="PF13960"/>
    </source>
</evidence>
<dbReference type="Pfam" id="PF13952">
    <property type="entry name" value="DUF4216"/>
    <property type="match status" value="1"/>
</dbReference>
<evidence type="ECO:0000313" key="3">
    <source>
        <dbReference type="EMBL" id="KAF0912255.1"/>
    </source>
</evidence>
<feature type="domain" description="DUF4218" evidence="2">
    <location>
        <begin position="4"/>
        <end position="46"/>
    </location>
</feature>
<evidence type="ECO:0000313" key="4">
    <source>
        <dbReference type="Proteomes" id="UP000479710"/>
    </source>
</evidence>
<comment type="caution">
    <text evidence="3">The sequence shown here is derived from an EMBL/GenBank/DDBJ whole genome shotgun (WGS) entry which is preliminary data.</text>
</comment>
<dbReference type="InterPro" id="IPR025452">
    <property type="entry name" value="DUF4218"/>
</dbReference>
<gene>
    <name evidence="3" type="ORF">E2562_013207</name>
</gene>
<dbReference type="Pfam" id="PF13960">
    <property type="entry name" value="DUF4218"/>
    <property type="match status" value="1"/>
</dbReference>
<dbReference type="AlphaFoldDB" id="A0A6G1DHH4"/>
<evidence type="ECO:0008006" key="5">
    <source>
        <dbReference type="Google" id="ProtNLM"/>
    </source>
</evidence>
<organism evidence="3 4">
    <name type="scientific">Oryza meyeriana var. granulata</name>
    <dbReference type="NCBI Taxonomy" id="110450"/>
    <lineage>
        <taxon>Eukaryota</taxon>
        <taxon>Viridiplantae</taxon>
        <taxon>Streptophyta</taxon>
        <taxon>Embryophyta</taxon>
        <taxon>Tracheophyta</taxon>
        <taxon>Spermatophyta</taxon>
        <taxon>Magnoliopsida</taxon>
        <taxon>Liliopsida</taxon>
        <taxon>Poales</taxon>
        <taxon>Poaceae</taxon>
        <taxon>BOP clade</taxon>
        <taxon>Oryzoideae</taxon>
        <taxon>Oryzeae</taxon>
        <taxon>Oryzinae</taxon>
        <taxon>Oryza</taxon>
        <taxon>Oryza meyeriana</taxon>
    </lineage>
</organism>
<name>A0A6G1DHH4_9ORYZ</name>